<evidence type="ECO:0000256" key="1">
    <source>
        <dbReference type="SAM" id="MobiDB-lite"/>
    </source>
</evidence>
<reference evidence="3" key="1">
    <citation type="journal article" date="2019" name="Microbiol. Immunol.">
        <title>Molecular and phenotypic characterization of Leptospira johnsonii sp. nov., Leptospira ellinghausenii sp. nov. and Leptospira ryugenii sp. nov. isolated from soil and water in Japan.</title>
        <authorList>
            <person name="Masuzawa T."/>
            <person name="Saito M."/>
            <person name="Nakao R."/>
            <person name="Nikaido Y."/>
            <person name="Matsumoto M."/>
            <person name="Ogawa M."/>
            <person name="Yokoyama M."/>
            <person name="Hidaka Y."/>
            <person name="Tomita J."/>
            <person name="Sakakibara K."/>
            <person name="Suzuki K."/>
            <person name="Yasuda S."/>
            <person name="Sato H."/>
            <person name="Yamaguchi M."/>
            <person name="Yoshida S.I."/>
            <person name="Koizumi N."/>
            <person name="Kawamura Y."/>
        </authorList>
    </citation>
    <scope>NUCLEOTIDE SEQUENCE [LARGE SCALE GENOMIC DNA]</scope>
    <source>
        <strain evidence="3">E18</strain>
    </source>
</reference>
<dbReference type="AlphaFoldDB" id="A0A2P2DEK3"/>
<organism evidence="2 3">
    <name type="scientific">Leptospira ellinghausenii</name>
    <dbReference type="NCBI Taxonomy" id="1917822"/>
    <lineage>
        <taxon>Bacteria</taxon>
        <taxon>Pseudomonadati</taxon>
        <taxon>Spirochaetota</taxon>
        <taxon>Spirochaetia</taxon>
        <taxon>Leptospirales</taxon>
        <taxon>Leptospiraceae</taxon>
        <taxon>Leptospira</taxon>
    </lineage>
</organism>
<gene>
    <name evidence="2" type="ORF">LPTSP2_23480</name>
</gene>
<evidence type="ECO:0000313" key="2">
    <source>
        <dbReference type="EMBL" id="GBF43052.1"/>
    </source>
</evidence>
<dbReference type="Proteomes" id="UP000245206">
    <property type="component" value="Unassembled WGS sequence"/>
</dbReference>
<dbReference type="EMBL" id="BFAZ01000009">
    <property type="protein sequence ID" value="GBF43052.1"/>
    <property type="molecule type" value="Genomic_DNA"/>
</dbReference>
<keyword evidence="3" id="KW-1185">Reference proteome</keyword>
<protein>
    <submittedName>
        <fullName evidence="2">Uncharacterized protein</fullName>
    </submittedName>
</protein>
<accession>A0A2P2DEK3</accession>
<evidence type="ECO:0000313" key="3">
    <source>
        <dbReference type="Proteomes" id="UP000245206"/>
    </source>
</evidence>
<proteinExistence type="predicted"/>
<sequence>MIPKANNEMLPIREDTMAADGPAKTKKDNKSLTEKIFNFESEYFLSK</sequence>
<name>A0A2P2DEK3_9LEPT</name>
<feature type="region of interest" description="Disordered" evidence="1">
    <location>
        <begin position="1"/>
        <end position="29"/>
    </location>
</feature>
<comment type="caution">
    <text evidence="2">The sequence shown here is derived from an EMBL/GenBank/DDBJ whole genome shotgun (WGS) entry which is preliminary data.</text>
</comment>